<proteinExistence type="predicted"/>
<reference evidence="1" key="1">
    <citation type="journal article" date="2014" name="Front. Microbiol.">
        <title>High frequency of phylogenetically diverse reductive dehalogenase-homologous genes in deep subseafloor sedimentary metagenomes.</title>
        <authorList>
            <person name="Kawai M."/>
            <person name="Futagami T."/>
            <person name="Toyoda A."/>
            <person name="Takaki Y."/>
            <person name="Nishi S."/>
            <person name="Hori S."/>
            <person name="Arai W."/>
            <person name="Tsubouchi T."/>
            <person name="Morono Y."/>
            <person name="Uchiyama I."/>
            <person name="Ito T."/>
            <person name="Fujiyama A."/>
            <person name="Inagaki F."/>
            <person name="Takami H."/>
        </authorList>
    </citation>
    <scope>NUCLEOTIDE SEQUENCE</scope>
    <source>
        <strain evidence="1">Expedition CK06-06</strain>
    </source>
</reference>
<name>X1D3J5_9ZZZZ</name>
<dbReference type="AlphaFoldDB" id="X1D3J5"/>
<sequence>MSQKKGNPIPIYDYVNSNGTPILVSDIPSNTPWIWSDDKGGGPAQGPVCWGDICPDGTSAHGVMYVYSPILKQNVANAHCPIPHYR</sequence>
<evidence type="ECO:0000313" key="1">
    <source>
        <dbReference type="EMBL" id="GAG91056.1"/>
    </source>
</evidence>
<dbReference type="EMBL" id="BART01027222">
    <property type="protein sequence ID" value="GAG91056.1"/>
    <property type="molecule type" value="Genomic_DNA"/>
</dbReference>
<comment type="caution">
    <text evidence="1">The sequence shown here is derived from an EMBL/GenBank/DDBJ whole genome shotgun (WGS) entry which is preliminary data.</text>
</comment>
<organism evidence="1">
    <name type="scientific">marine sediment metagenome</name>
    <dbReference type="NCBI Taxonomy" id="412755"/>
    <lineage>
        <taxon>unclassified sequences</taxon>
        <taxon>metagenomes</taxon>
        <taxon>ecological metagenomes</taxon>
    </lineage>
</organism>
<accession>X1D3J5</accession>
<protein>
    <submittedName>
        <fullName evidence="1">Uncharacterized protein</fullName>
    </submittedName>
</protein>
<gene>
    <name evidence="1" type="ORF">S01H4_48310</name>
</gene>